<organism evidence="2 3">
    <name type="scientific">Effrenium voratum</name>
    <dbReference type="NCBI Taxonomy" id="2562239"/>
    <lineage>
        <taxon>Eukaryota</taxon>
        <taxon>Sar</taxon>
        <taxon>Alveolata</taxon>
        <taxon>Dinophyceae</taxon>
        <taxon>Suessiales</taxon>
        <taxon>Symbiodiniaceae</taxon>
        <taxon>Effrenium</taxon>
    </lineage>
</organism>
<keyword evidence="3" id="KW-1185">Reference proteome</keyword>
<accession>A0AA36IF88</accession>
<evidence type="ECO:0000313" key="3">
    <source>
        <dbReference type="Proteomes" id="UP001178507"/>
    </source>
</evidence>
<feature type="non-terminal residue" evidence="2">
    <location>
        <position position="339"/>
    </location>
</feature>
<sequence length="339" mass="37923">GLIICSPRRPLLARVLGEAMVTRQSELASKAKGKGYLTFCRQFYQTLKKGAQLNKLEPGWVDAGPYGWVYLLKEDKLVTDKALQVMQLTKPIPDTDGPFVSLPSDGHIIHSGNKHPAQTEHWLLATRCWGWNQGWKEDRTRADTAFHQAAKGHRAQASAAQVVACRPLDGDLAVEMQERLARVDTVARKVMELYTNQKGKDKTEYNDLQVQCLVGQGLVFPQAYDALTCVWCRKQEKLFRLQSLAAVFQHFESQSHVRSQDDGGVTHTHPAPQEQPQVEQEPTDKEPVNDPASSGLEWSSDKHLPTSDELIELSKEQQEAILGGSGDLKLAVRKRRILA</sequence>
<dbReference type="EMBL" id="CAUJNA010001391">
    <property type="protein sequence ID" value="CAJ1386652.1"/>
    <property type="molecule type" value="Genomic_DNA"/>
</dbReference>
<gene>
    <name evidence="2" type="ORF">EVOR1521_LOCUS12892</name>
</gene>
<feature type="compositionally biased region" description="Low complexity" evidence="1">
    <location>
        <begin position="270"/>
        <end position="280"/>
    </location>
</feature>
<protein>
    <submittedName>
        <fullName evidence="2">Uncharacterized protein</fullName>
    </submittedName>
</protein>
<feature type="region of interest" description="Disordered" evidence="1">
    <location>
        <begin position="257"/>
        <end position="302"/>
    </location>
</feature>
<name>A0AA36IF88_9DINO</name>
<evidence type="ECO:0000256" key="1">
    <source>
        <dbReference type="SAM" id="MobiDB-lite"/>
    </source>
</evidence>
<dbReference type="Proteomes" id="UP001178507">
    <property type="component" value="Unassembled WGS sequence"/>
</dbReference>
<reference evidence="2" key="1">
    <citation type="submission" date="2023-08" db="EMBL/GenBank/DDBJ databases">
        <authorList>
            <person name="Chen Y."/>
            <person name="Shah S."/>
            <person name="Dougan E. K."/>
            <person name="Thang M."/>
            <person name="Chan C."/>
        </authorList>
    </citation>
    <scope>NUCLEOTIDE SEQUENCE</scope>
</reference>
<proteinExistence type="predicted"/>
<dbReference type="AlphaFoldDB" id="A0AA36IF88"/>
<comment type="caution">
    <text evidence="2">The sequence shown here is derived from an EMBL/GenBank/DDBJ whole genome shotgun (WGS) entry which is preliminary data.</text>
</comment>
<evidence type="ECO:0000313" key="2">
    <source>
        <dbReference type="EMBL" id="CAJ1386652.1"/>
    </source>
</evidence>